<evidence type="ECO:0000313" key="3">
    <source>
        <dbReference type="Proteomes" id="UP001279734"/>
    </source>
</evidence>
<comment type="caution">
    <text evidence="2">The sequence shown here is derived from an EMBL/GenBank/DDBJ whole genome shotgun (WGS) entry which is preliminary data.</text>
</comment>
<sequence>MTQKPKLAIQPLSEGRENPDLNADLSSFPFLRSSLTHLPTNQQLSFPIANPVGDRKKSKASSNVQIEIGAEEHLETVELPFSNIQEMALEIEVVIGVSETEEVAFGVDAAQLTERFESETQRGESISLGSFPLSKVFKQSILGPIIIFF</sequence>
<keyword evidence="3" id="KW-1185">Reference proteome</keyword>
<dbReference type="EMBL" id="BSYO01000001">
    <property type="protein sequence ID" value="GMG99824.1"/>
    <property type="molecule type" value="Genomic_DNA"/>
</dbReference>
<evidence type="ECO:0000313" key="2">
    <source>
        <dbReference type="EMBL" id="GMG99824.1"/>
    </source>
</evidence>
<protein>
    <submittedName>
        <fullName evidence="2">Uncharacterized protein</fullName>
    </submittedName>
</protein>
<dbReference type="AlphaFoldDB" id="A0AAD3RXW9"/>
<evidence type="ECO:0000256" key="1">
    <source>
        <dbReference type="SAM" id="MobiDB-lite"/>
    </source>
</evidence>
<accession>A0AAD3RXW9</accession>
<organism evidence="2 3">
    <name type="scientific">Nepenthes gracilis</name>
    <name type="common">Slender pitcher plant</name>
    <dbReference type="NCBI Taxonomy" id="150966"/>
    <lineage>
        <taxon>Eukaryota</taxon>
        <taxon>Viridiplantae</taxon>
        <taxon>Streptophyta</taxon>
        <taxon>Embryophyta</taxon>
        <taxon>Tracheophyta</taxon>
        <taxon>Spermatophyta</taxon>
        <taxon>Magnoliopsida</taxon>
        <taxon>eudicotyledons</taxon>
        <taxon>Gunneridae</taxon>
        <taxon>Pentapetalae</taxon>
        <taxon>Caryophyllales</taxon>
        <taxon>Nepenthaceae</taxon>
        <taxon>Nepenthes</taxon>
    </lineage>
</organism>
<dbReference type="Proteomes" id="UP001279734">
    <property type="component" value="Unassembled WGS sequence"/>
</dbReference>
<proteinExistence type="predicted"/>
<gene>
    <name evidence="2" type="ORF">Nepgr_001664</name>
</gene>
<reference evidence="2" key="1">
    <citation type="submission" date="2023-05" db="EMBL/GenBank/DDBJ databases">
        <title>Nepenthes gracilis genome sequencing.</title>
        <authorList>
            <person name="Fukushima K."/>
        </authorList>
    </citation>
    <scope>NUCLEOTIDE SEQUENCE</scope>
    <source>
        <strain evidence="2">SING2019-196</strain>
    </source>
</reference>
<feature type="region of interest" description="Disordered" evidence="1">
    <location>
        <begin position="1"/>
        <end position="21"/>
    </location>
</feature>
<name>A0AAD3RXW9_NEPGR</name>